<evidence type="ECO:0000313" key="6">
    <source>
        <dbReference type="Proteomes" id="UP000034841"/>
    </source>
</evidence>
<dbReference type="OrthoDB" id="10027013at2759"/>
<proteinExistence type="predicted"/>
<keyword evidence="1 5" id="KW-0489">Methyltransferase</keyword>
<sequence length="308" mass="34033">MAEAKIHSSAVVGFTDGKSYDDFRPSYVEEAVSGLLAGLNLIGAEGAAVVEVAAGTGKFTESLARRPEAFRITAIEPVEGMREQLDKKKLPNVVSLEGTANEIKAETGSADAVIAAQSRSLTSCFKSYHWFAKRDAMSEFARVLKPDGFLGVIWNVEDYNKPAEWPAVTEWEEELNKLILALPPDNQDRFRQLSWRNGFSPAENTSSDGVQLFRTPYNEAQSAVWSTRLTPEKLLDRISTLSQVVALEGLARQEWIQKYRAVLKTAETAQDGTVEVHGKTFYAWSQKMPGQSSKGEKKEKKKKVANAA</sequence>
<reference evidence="5 6" key="1">
    <citation type="submission" date="2015-04" db="EMBL/GenBank/DDBJ databases">
        <title>Genome sequence of Ceratocystis platani, a major pathogen of plane trees.</title>
        <authorList>
            <person name="Belbahri L."/>
        </authorList>
    </citation>
    <scope>NUCLEOTIDE SEQUENCE [LARGE SCALE GENOMIC DNA]</scope>
    <source>
        <strain evidence="5 6">CFO</strain>
    </source>
</reference>
<dbReference type="InterPro" id="IPR029063">
    <property type="entry name" value="SAM-dependent_MTases_sf"/>
</dbReference>
<keyword evidence="6" id="KW-1185">Reference proteome</keyword>
<dbReference type="GO" id="GO:0008168">
    <property type="term" value="F:methyltransferase activity"/>
    <property type="evidence" value="ECO:0007669"/>
    <property type="project" value="UniProtKB-KW"/>
</dbReference>
<evidence type="ECO:0000313" key="5">
    <source>
        <dbReference type="EMBL" id="KKF92947.1"/>
    </source>
</evidence>
<protein>
    <submittedName>
        <fullName evidence="5">Putative methyltransferase</fullName>
        <ecNumber evidence="5">2.1.1.-</ecNumber>
    </submittedName>
</protein>
<dbReference type="InterPro" id="IPR041698">
    <property type="entry name" value="Methyltransf_25"/>
</dbReference>
<dbReference type="SUPFAM" id="SSF53335">
    <property type="entry name" value="S-adenosyl-L-methionine-dependent methyltransferases"/>
    <property type="match status" value="1"/>
</dbReference>
<dbReference type="GO" id="GO:0032259">
    <property type="term" value="P:methylation"/>
    <property type="evidence" value="ECO:0007669"/>
    <property type="project" value="UniProtKB-KW"/>
</dbReference>
<evidence type="ECO:0000256" key="3">
    <source>
        <dbReference type="SAM" id="MobiDB-lite"/>
    </source>
</evidence>
<evidence type="ECO:0000259" key="4">
    <source>
        <dbReference type="Pfam" id="PF13649"/>
    </source>
</evidence>
<dbReference type="Pfam" id="PF13649">
    <property type="entry name" value="Methyltransf_25"/>
    <property type="match status" value="1"/>
</dbReference>
<dbReference type="Proteomes" id="UP000034841">
    <property type="component" value="Unassembled WGS sequence"/>
</dbReference>
<evidence type="ECO:0000256" key="1">
    <source>
        <dbReference type="ARBA" id="ARBA00022603"/>
    </source>
</evidence>
<feature type="domain" description="Methyltransferase" evidence="4">
    <location>
        <begin position="49"/>
        <end position="148"/>
    </location>
</feature>
<gene>
    <name evidence="5" type="ORF">CFO_g4685</name>
</gene>
<dbReference type="PANTHER" id="PTHR44942">
    <property type="entry name" value="METHYLTRANSF_11 DOMAIN-CONTAINING PROTEIN"/>
    <property type="match status" value="1"/>
</dbReference>
<comment type="caution">
    <text evidence="5">The sequence shown here is derived from an EMBL/GenBank/DDBJ whole genome shotgun (WGS) entry which is preliminary data.</text>
</comment>
<organism evidence="5 6">
    <name type="scientific">Ceratocystis fimbriata f. sp. platani</name>
    <dbReference type="NCBI Taxonomy" id="88771"/>
    <lineage>
        <taxon>Eukaryota</taxon>
        <taxon>Fungi</taxon>
        <taxon>Dikarya</taxon>
        <taxon>Ascomycota</taxon>
        <taxon>Pezizomycotina</taxon>
        <taxon>Sordariomycetes</taxon>
        <taxon>Hypocreomycetidae</taxon>
        <taxon>Microascales</taxon>
        <taxon>Ceratocystidaceae</taxon>
        <taxon>Ceratocystis</taxon>
    </lineage>
</organism>
<dbReference type="Gene3D" id="3.40.50.150">
    <property type="entry name" value="Vaccinia Virus protein VP39"/>
    <property type="match status" value="1"/>
</dbReference>
<dbReference type="EC" id="2.1.1.-" evidence="5"/>
<dbReference type="PANTHER" id="PTHR44942:SF4">
    <property type="entry name" value="METHYLTRANSFERASE TYPE 11 DOMAIN-CONTAINING PROTEIN"/>
    <property type="match status" value="1"/>
</dbReference>
<accession>A0A0F8CQB9</accession>
<evidence type="ECO:0000256" key="2">
    <source>
        <dbReference type="ARBA" id="ARBA00022679"/>
    </source>
</evidence>
<dbReference type="CDD" id="cd02440">
    <property type="entry name" value="AdoMet_MTases"/>
    <property type="match status" value="1"/>
</dbReference>
<feature type="compositionally biased region" description="Basic residues" evidence="3">
    <location>
        <begin position="299"/>
        <end position="308"/>
    </location>
</feature>
<dbReference type="EMBL" id="LBBL01000296">
    <property type="protein sequence ID" value="KKF92947.1"/>
    <property type="molecule type" value="Genomic_DNA"/>
</dbReference>
<keyword evidence="2 5" id="KW-0808">Transferase</keyword>
<feature type="region of interest" description="Disordered" evidence="3">
    <location>
        <begin position="285"/>
        <end position="308"/>
    </location>
</feature>
<name>A0A0F8CQB9_CERFI</name>
<dbReference type="InterPro" id="IPR051052">
    <property type="entry name" value="Diverse_substrate_MTase"/>
</dbReference>
<dbReference type="AlphaFoldDB" id="A0A0F8CQB9"/>